<gene>
    <name evidence="2" type="ORF">ACFOUO_03510</name>
</gene>
<evidence type="ECO:0000256" key="1">
    <source>
        <dbReference type="SAM" id="Phobius"/>
    </source>
</evidence>
<organism evidence="2 3">
    <name type="scientific">Salinithrix halophila</name>
    <dbReference type="NCBI Taxonomy" id="1485204"/>
    <lineage>
        <taxon>Bacteria</taxon>
        <taxon>Bacillati</taxon>
        <taxon>Bacillota</taxon>
        <taxon>Bacilli</taxon>
        <taxon>Bacillales</taxon>
        <taxon>Thermoactinomycetaceae</taxon>
        <taxon>Salinithrix</taxon>
    </lineage>
</organism>
<keyword evidence="1" id="KW-0812">Transmembrane</keyword>
<feature type="transmembrane region" description="Helical" evidence="1">
    <location>
        <begin position="86"/>
        <end position="112"/>
    </location>
</feature>
<evidence type="ECO:0000313" key="3">
    <source>
        <dbReference type="Proteomes" id="UP001595843"/>
    </source>
</evidence>
<dbReference type="EMBL" id="JBHSAP010000007">
    <property type="protein sequence ID" value="MFC4075871.1"/>
    <property type="molecule type" value="Genomic_DNA"/>
</dbReference>
<reference evidence="3" key="1">
    <citation type="journal article" date="2019" name="Int. J. Syst. Evol. Microbiol.">
        <title>The Global Catalogue of Microorganisms (GCM) 10K type strain sequencing project: providing services to taxonomists for standard genome sequencing and annotation.</title>
        <authorList>
            <consortium name="The Broad Institute Genomics Platform"/>
            <consortium name="The Broad Institute Genome Sequencing Center for Infectious Disease"/>
            <person name="Wu L."/>
            <person name="Ma J."/>
        </authorList>
    </citation>
    <scope>NUCLEOTIDE SEQUENCE [LARGE SCALE GENOMIC DNA]</scope>
    <source>
        <strain evidence="3">IBRC-M 10813</strain>
    </source>
</reference>
<proteinExistence type="predicted"/>
<comment type="caution">
    <text evidence="2">The sequence shown here is derived from an EMBL/GenBank/DDBJ whole genome shotgun (WGS) entry which is preliminary data.</text>
</comment>
<keyword evidence="3" id="KW-1185">Reference proteome</keyword>
<keyword evidence="1" id="KW-1133">Transmembrane helix</keyword>
<feature type="transmembrane region" description="Helical" evidence="1">
    <location>
        <begin position="6"/>
        <end position="23"/>
    </location>
</feature>
<feature type="transmembrane region" description="Helical" evidence="1">
    <location>
        <begin position="119"/>
        <end position="137"/>
    </location>
</feature>
<sequence length="192" mass="22022">MSIWEFIGIIVGIVFLLMTLFIYKNSDEKDKEQLGFFGMLSAPIFFTLVILLPLFGIGLVYFLLLYGTNFLFDNSFSGNWVDLILAGFYLSICFFFVSLFNGPLKALLYLLVKPAWRDYVLLPISVLLNAVAIHIFLDLLPEVEPRSFWASTFLAGLFCLVDIWGSKGIDKLETMGKKKRKRRKKQKNNHVT</sequence>
<name>A0ABV8JAT3_9BACL</name>
<feature type="transmembrane region" description="Helical" evidence="1">
    <location>
        <begin position="44"/>
        <end position="66"/>
    </location>
</feature>
<accession>A0ABV8JAT3</accession>
<feature type="transmembrane region" description="Helical" evidence="1">
    <location>
        <begin position="149"/>
        <end position="169"/>
    </location>
</feature>
<protein>
    <submittedName>
        <fullName evidence="2">Uncharacterized protein</fullName>
    </submittedName>
</protein>
<dbReference type="Proteomes" id="UP001595843">
    <property type="component" value="Unassembled WGS sequence"/>
</dbReference>
<evidence type="ECO:0000313" key="2">
    <source>
        <dbReference type="EMBL" id="MFC4075871.1"/>
    </source>
</evidence>
<dbReference type="RefSeq" id="WP_380702197.1">
    <property type="nucleotide sequence ID" value="NZ_JBHSAP010000007.1"/>
</dbReference>
<keyword evidence="1" id="KW-0472">Membrane</keyword>